<evidence type="ECO:0000313" key="3">
    <source>
        <dbReference type="EMBL" id="CAA4698836.1"/>
    </source>
</evidence>
<evidence type="ECO:0000313" key="10">
    <source>
        <dbReference type="Proteomes" id="UP000442696"/>
    </source>
</evidence>
<evidence type="ECO:0000313" key="9">
    <source>
        <dbReference type="Proteomes" id="UP000293434"/>
    </source>
</evidence>
<name>A0A2I7Y8Z1_STAAU</name>
<organism evidence="4 13">
    <name type="scientific">Staphylococcus aureus</name>
    <dbReference type="NCBI Taxonomy" id="1280"/>
    <lineage>
        <taxon>Bacteria</taxon>
        <taxon>Bacillati</taxon>
        <taxon>Bacillota</taxon>
        <taxon>Bacilli</taxon>
        <taxon>Bacillales</taxon>
        <taxon>Staphylococcaceae</taxon>
        <taxon>Staphylococcus</taxon>
    </lineage>
</organism>
<dbReference type="EMBL" id="CACTQT010000014">
    <property type="protein sequence ID" value="CAA4391124.1"/>
    <property type="molecule type" value="Genomic_DNA"/>
</dbReference>
<evidence type="ECO:0000313" key="14">
    <source>
        <dbReference type="Proteomes" id="UP000505390"/>
    </source>
</evidence>
<reference evidence="8 9" key="1">
    <citation type="submission" date="2018-11" db="EMBL/GenBank/DDBJ databases">
        <title>Genomic profiling of Staphylococcus species from a Poultry farm system in KwaZulu-Natal, South Africa.</title>
        <authorList>
            <person name="Amoako D.G."/>
            <person name="Somboro A.M."/>
            <person name="Abia A.L.K."/>
            <person name="Bester L.A."/>
            <person name="Essack S.Y."/>
        </authorList>
    </citation>
    <scope>NUCLEOTIDE SEQUENCE [LARGE SCALE GENOMIC DNA]</scope>
    <source>
        <strain evidence="8 9">SA9</strain>
    </source>
</reference>
<evidence type="ECO:0000313" key="15">
    <source>
        <dbReference type="Proteomes" id="UP000507112"/>
    </source>
</evidence>
<evidence type="ECO:0000256" key="1">
    <source>
        <dbReference type="SAM" id="Coils"/>
    </source>
</evidence>
<accession>A0A2I7Y8Z1</accession>
<dbReference type="SUPFAM" id="SSF116842">
    <property type="entry name" value="XseB-like"/>
    <property type="match status" value="1"/>
</dbReference>
<dbReference type="InterPro" id="IPR037004">
    <property type="entry name" value="Exonuc_VII_ssu_sf"/>
</dbReference>
<evidence type="ECO:0000313" key="7">
    <source>
        <dbReference type="EMBL" id="CAC8232791.1"/>
    </source>
</evidence>
<dbReference type="Pfam" id="PF05565">
    <property type="entry name" value="Sipho_Gp157"/>
    <property type="match status" value="1"/>
</dbReference>
<evidence type="ECO:0000313" key="5">
    <source>
        <dbReference type="EMBL" id="CAA6378230.1"/>
    </source>
</evidence>
<feature type="coiled-coil region" evidence="1">
    <location>
        <begin position="52"/>
        <end position="86"/>
    </location>
</feature>
<sequence length="169" mass="19893">MEDMKLYDYADQYQNLINFMEENDYSFEEMKDTLESIQESAEGKVINIGKVIQKYQDDIKVISERKKALDELKKKAERNIDNLKQYGLVQMSRLDMKKVASPTLTVSIRNSKVMNIKDESKLPQEYITEKVEKKVDKVAFKKYYNSLPTEEQEAIDYAEIEVKQNILIK</sequence>
<protein>
    <submittedName>
        <fullName evidence="4">Phage protein</fullName>
    </submittedName>
    <submittedName>
        <fullName evidence="8">Siphovirus Gp157 family protein</fullName>
    </submittedName>
</protein>
<dbReference type="Proteomes" id="UP000442696">
    <property type="component" value="Unassembled WGS sequence"/>
</dbReference>
<evidence type="ECO:0000313" key="4">
    <source>
        <dbReference type="EMBL" id="CAA6114970.1"/>
    </source>
</evidence>
<evidence type="ECO:0000313" key="13">
    <source>
        <dbReference type="Proteomes" id="UP000459702"/>
    </source>
</evidence>
<dbReference type="EMBL" id="CACTWD010000015">
    <property type="protein sequence ID" value="CAA4698836.1"/>
    <property type="molecule type" value="Genomic_DNA"/>
</dbReference>
<dbReference type="EMBL" id="RQTC01000263">
    <property type="protein sequence ID" value="RZH91148.1"/>
    <property type="molecule type" value="Genomic_DNA"/>
</dbReference>
<dbReference type="Proteomes" id="UP000505390">
    <property type="component" value="Unassembled WGS sequence"/>
</dbReference>
<proteinExistence type="predicted"/>
<dbReference type="EMBL" id="CACUNS010000015">
    <property type="protein sequence ID" value="CAA6114970.1"/>
    <property type="molecule type" value="Genomic_DNA"/>
</dbReference>
<dbReference type="EMBL" id="CACURZ010000015">
    <property type="protein sequence ID" value="CAA6378230.1"/>
    <property type="molecule type" value="Genomic_DNA"/>
</dbReference>
<evidence type="ECO:0000313" key="6">
    <source>
        <dbReference type="EMBL" id="CAC5808639.1"/>
    </source>
</evidence>
<evidence type="ECO:0000313" key="12">
    <source>
        <dbReference type="Proteomes" id="UP000459586"/>
    </source>
</evidence>
<evidence type="ECO:0000313" key="2">
    <source>
        <dbReference type="EMBL" id="CAA4391124.1"/>
    </source>
</evidence>
<keyword evidence="1" id="KW-0175">Coiled coil</keyword>
<dbReference type="Proteomes" id="UP000507112">
    <property type="component" value="Unassembled WGS sequence"/>
</dbReference>
<dbReference type="RefSeq" id="WP_000389908.1">
    <property type="nucleotide sequence ID" value="NZ_AP025249.1"/>
</dbReference>
<dbReference type="Proteomes" id="UP000293434">
    <property type="component" value="Unassembled WGS sequence"/>
</dbReference>
<dbReference type="InterPro" id="IPR008840">
    <property type="entry name" value="Sipho_Gp157"/>
</dbReference>
<gene>
    <name evidence="8" type="ORF">EIG94_12995</name>
    <name evidence="2" type="ORF">SAMEA2078260_02262</name>
    <name evidence="4" type="ORF">SAMEA2078588_02275</name>
    <name evidence="5" type="ORF">SAMEA2080344_02291</name>
    <name evidence="3" type="ORF">SAMEA2081063_02253</name>
    <name evidence="6" type="ORF">SAMEA4008575_02483</name>
    <name evidence="7" type="ORF">SAMEA70146418_02496</name>
</gene>
<evidence type="ECO:0000313" key="11">
    <source>
        <dbReference type="Proteomes" id="UP000443506"/>
    </source>
</evidence>
<dbReference type="GO" id="GO:0006308">
    <property type="term" value="P:DNA catabolic process"/>
    <property type="evidence" value="ECO:0007669"/>
    <property type="project" value="InterPro"/>
</dbReference>
<dbReference type="Proteomes" id="UP000443506">
    <property type="component" value="Unassembled WGS sequence"/>
</dbReference>
<dbReference type="Proteomes" id="UP000459586">
    <property type="component" value="Unassembled WGS sequence"/>
</dbReference>
<dbReference type="Proteomes" id="UP000459702">
    <property type="component" value="Unassembled WGS sequence"/>
</dbReference>
<dbReference type="GO" id="GO:0009318">
    <property type="term" value="C:exodeoxyribonuclease VII complex"/>
    <property type="evidence" value="ECO:0007669"/>
    <property type="project" value="InterPro"/>
</dbReference>
<dbReference type="AlphaFoldDB" id="A0A2I7Y8Z1"/>
<dbReference type="EMBL" id="CAIGXB010000012">
    <property type="protein sequence ID" value="CAC5808639.1"/>
    <property type="molecule type" value="Genomic_DNA"/>
</dbReference>
<reference evidence="10 11" key="2">
    <citation type="submission" date="2019-12" db="EMBL/GenBank/DDBJ databases">
        <authorList>
            <consortium name="Pathogen Informatics"/>
        </authorList>
    </citation>
    <scope>NUCLEOTIDE SEQUENCE [LARGE SCALE GENOMIC DNA]</scope>
    <source>
        <strain evidence="7 15">MOS105</strain>
        <strain evidence="6 14">SG160</strain>
        <strain evidence="4 13">T012_N10_C04</strain>
        <strain evidence="2 10">T012_N16_C08</strain>
        <strain evidence="3 11">T065_N03_C06</strain>
        <strain evidence="5 12">T197_A02_C01</strain>
    </source>
</reference>
<comment type="caution">
    <text evidence="4">The sequence shown here is derived from an EMBL/GenBank/DDBJ whole genome shotgun (WGS) entry which is preliminary data.</text>
</comment>
<dbReference type="EMBL" id="CAIIGD010000011">
    <property type="protein sequence ID" value="CAC8232791.1"/>
    <property type="molecule type" value="Genomic_DNA"/>
</dbReference>
<dbReference type="GO" id="GO:0008855">
    <property type="term" value="F:exodeoxyribonuclease VII activity"/>
    <property type="evidence" value="ECO:0007669"/>
    <property type="project" value="InterPro"/>
</dbReference>
<evidence type="ECO:0000313" key="8">
    <source>
        <dbReference type="EMBL" id="RZH91148.1"/>
    </source>
</evidence>